<gene>
    <name evidence="3" type="ORF">FHR33_006790</name>
</gene>
<evidence type="ECO:0000313" key="3">
    <source>
        <dbReference type="EMBL" id="MBB3730930.1"/>
    </source>
</evidence>
<protein>
    <submittedName>
        <fullName evidence="3">Uncharacterized protein</fullName>
    </submittedName>
</protein>
<feature type="region of interest" description="Disordered" evidence="1">
    <location>
        <begin position="31"/>
        <end position="67"/>
    </location>
</feature>
<name>A0A7W5VG88_9ACTN</name>
<reference evidence="3 4" key="1">
    <citation type="submission" date="2020-08" db="EMBL/GenBank/DDBJ databases">
        <title>Sequencing the genomes of 1000 actinobacteria strains.</title>
        <authorList>
            <person name="Klenk H.-P."/>
        </authorList>
    </citation>
    <scope>NUCLEOTIDE SEQUENCE [LARGE SCALE GENOMIC DNA]</scope>
    <source>
        <strain evidence="3 4">DSM 44320</strain>
    </source>
</reference>
<keyword evidence="2" id="KW-0812">Transmembrane</keyword>
<dbReference type="Proteomes" id="UP000579945">
    <property type="component" value="Unassembled WGS sequence"/>
</dbReference>
<dbReference type="RefSeq" id="WP_183656210.1">
    <property type="nucleotide sequence ID" value="NZ_BAAAXX010000046.1"/>
</dbReference>
<sequence length="288" mass="30937">MDELKKVRELYGEPSLDPEVRARVAARLDAERAAPARRRGWRRSAPPAGRPRDDRAPGRAGTARTGRAVRAARSWWAPITAGAAIVVMAAVAFVGPRLVTDEGEGVLLAAAGVVETRPATKGAYWHVKRVLNGSDVRHLWVARDGRAWTSQGAGRPVPFTGKGPFTMDGHELTIAQIEALPDEVGPLLAKVHAILGDVSEDEREGVVADAITGLLWSKPAPPDVRAAAYRALAGLSNVRYLGKGTFSYDVRGVRRELVIDRRSGQVLRATTGQATEAVLEAGWTDVKP</sequence>
<evidence type="ECO:0000256" key="2">
    <source>
        <dbReference type="SAM" id="Phobius"/>
    </source>
</evidence>
<feature type="transmembrane region" description="Helical" evidence="2">
    <location>
        <begin position="75"/>
        <end position="95"/>
    </location>
</feature>
<dbReference type="GeneID" id="95393051"/>
<dbReference type="EMBL" id="JACIBV010000001">
    <property type="protein sequence ID" value="MBB3730930.1"/>
    <property type="molecule type" value="Genomic_DNA"/>
</dbReference>
<proteinExistence type="predicted"/>
<organism evidence="3 4">
    <name type="scientific">Nonomuraea dietziae</name>
    <dbReference type="NCBI Taxonomy" id="65515"/>
    <lineage>
        <taxon>Bacteria</taxon>
        <taxon>Bacillati</taxon>
        <taxon>Actinomycetota</taxon>
        <taxon>Actinomycetes</taxon>
        <taxon>Streptosporangiales</taxon>
        <taxon>Streptosporangiaceae</taxon>
        <taxon>Nonomuraea</taxon>
    </lineage>
</organism>
<comment type="caution">
    <text evidence="3">The sequence shown here is derived from an EMBL/GenBank/DDBJ whole genome shotgun (WGS) entry which is preliminary data.</text>
</comment>
<evidence type="ECO:0000313" key="4">
    <source>
        <dbReference type="Proteomes" id="UP000579945"/>
    </source>
</evidence>
<evidence type="ECO:0000256" key="1">
    <source>
        <dbReference type="SAM" id="MobiDB-lite"/>
    </source>
</evidence>
<feature type="compositionally biased region" description="Low complexity" evidence="1">
    <location>
        <begin position="58"/>
        <end position="67"/>
    </location>
</feature>
<keyword evidence="2" id="KW-0472">Membrane</keyword>
<keyword evidence="4" id="KW-1185">Reference proteome</keyword>
<dbReference type="AlphaFoldDB" id="A0A7W5VG88"/>
<keyword evidence="2" id="KW-1133">Transmembrane helix</keyword>
<accession>A0A7W5VG88</accession>